<keyword evidence="2" id="KW-1185">Reference proteome</keyword>
<dbReference type="Proteomes" id="UP000298663">
    <property type="component" value="Chromosome X"/>
</dbReference>
<proteinExistence type="predicted"/>
<comment type="caution">
    <text evidence="1">The sequence shown here is derived from an EMBL/GenBank/DDBJ whole genome shotgun (WGS) entry which is preliminary data.</text>
</comment>
<dbReference type="EMBL" id="AZBU02000001">
    <property type="protein sequence ID" value="TMS39021.1"/>
    <property type="molecule type" value="Genomic_DNA"/>
</dbReference>
<accession>A0A4U8UZN6</accession>
<protein>
    <submittedName>
        <fullName evidence="1">Uncharacterized protein</fullName>
    </submittedName>
</protein>
<organism evidence="1 2">
    <name type="scientific">Steinernema carpocapsae</name>
    <name type="common">Entomopathogenic nematode</name>
    <dbReference type="NCBI Taxonomy" id="34508"/>
    <lineage>
        <taxon>Eukaryota</taxon>
        <taxon>Metazoa</taxon>
        <taxon>Ecdysozoa</taxon>
        <taxon>Nematoda</taxon>
        <taxon>Chromadorea</taxon>
        <taxon>Rhabditida</taxon>
        <taxon>Tylenchina</taxon>
        <taxon>Panagrolaimomorpha</taxon>
        <taxon>Strongyloidoidea</taxon>
        <taxon>Steinernematidae</taxon>
        <taxon>Steinernema</taxon>
    </lineage>
</organism>
<dbReference type="AlphaFoldDB" id="A0A4U8UZN6"/>
<evidence type="ECO:0000313" key="2">
    <source>
        <dbReference type="Proteomes" id="UP000298663"/>
    </source>
</evidence>
<evidence type="ECO:0000313" key="1">
    <source>
        <dbReference type="EMBL" id="TMS39021.1"/>
    </source>
</evidence>
<name>A0A4U8UZN6_STECR</name>
<reference evidence="1 2" key="2">
    <citation type="journal article" date="2019" name="G3 (Bethesda)">
        <title>Hybrid Assembly of the Genome of the Entomopathogenic Nematode Steinernema carpocapsae Identifies the X-Chromosome.</title>
        <authorList>
            <person name="Serra L."/>
            <person name="Macchietto M."/>
            <person name="Macias-Munoz A."/>
            <person name="McGill C.J."/>
            <person name="Rodriguez I.M."/>
            <person name="Rodriguez B."/>
            <person name="Murad R."/>
            <person name="Mortazavi A."/>
        </authorList>
    </citation>
    <scope>NUCLEOTIDE SEQUENCE [LARGE SCALE GENOMIC DNA]</scope>
    <source>
        <strain evidence="1 2">ALL</strain>
    </source>
</reference>
<sequence>MNWQLFGLSPNVMPSFFKNCDNPATSNDPNIQVPCPGHCVQYLMAYNTKTPAQTDSLVQFTLRGCSTTLSLPSSPHVKPEGTATSYCETDLGLKKNLVLGNPPVSLRVYLRYCYGNNTEKSCNTELNADFDTAVKNCPPTNLNLRKCYECQSTDRDCAENDSVKKRYCMKTKVAVGNSYVVHKISSNVNPFGVNQYCESDYKGNSMLAGSIISSDTVSTCYCQDKDYCNGASLASVLMALKIALIALFVR</sequence>
<dbReference type="EMBL" id="CM016762">
    <property type="protein sequence ID" value="TMS39021.1"/>
    <property type="molecule type" value="Genomic_DNA"/>
</dbReference>
<gene>
    <name evidence="1" type="ORF">L596_005618</name>
</gene>
<dbReference type="OrthoDB" id="5835752at2759"/>
<reference evidence="1 2" key="1">
    <citation type="journal article" date="2015" name="Genome Biol.">
        <title>Comparative genomics of Steinernema reveals deeply conserved gene regulatory networks.</title>
        <authorList>
            <person name="Dillman A.R."/>
            <person name="Macchietto M."/>
            <person name="Porter C.F."/>
            <person name="Rogers A."/>
            <person name="Williams B."/>
            <person name="Antoshechkin I."/>
            <person name="Lee M.M."/>
            <person name="Goodwin Z."/>
            <person name="Lu X."/>
            <person name="Lewis E.E."/>
            <person name="Goodrich-Blair H."/>
            <person name="Stock S.P."/>
            <person name="Adams B.J."/>
            <person name="Sternberg P.W."/>
            <person name="Mortazavi A."/>
        </authorList>
    </citation>
    <scope>NUCLEOTIDE SEQUENCE [LARGE SCALE GENOMIC DNA]</scope>
    <source>
        <strain evidence="1 2">ALL</strain>
    </source>
</reference>